<gene>
    <name evidence="2" type="ordered locus">BCE_4792</name>
</gene>
<name>Q72Z77_BACC1</name>
<organism evidence="2 3">
    <name type="scientific">Bacillus cereus (strain ATCC 10987 / NRS 248)</name>
    <dbReference type="NCBI Taxonomy" id="222523"/>
    <lineage>
        <taxon>Bacteria</taxon>
        <taxon>Bacillati</taxon>
        <taxon>Bacillota</taxon>
        <taxon>Bacilli</taxon>
        <taxon>Bacillales</taxon>
        <taxon>Bacillaceae</taxon>
        <taxon>Bacillus</taxon>
        <taxon>Bacillus cereus group</taxon>
    </lineage>
</organism>
<dbReference type="EMBL" id="AE017194">
    <property type="protein sequence ID" value="AAS43693.1"/>
    <property type="molecule type" value="Genomic_DNA"/>
</dbReference>
<dbReference type="KEGG" id="bca:BCE_4792"/>
<proteinExistence type="predicted"/>
<keyword evidence="1" id="KW-0472">Membrane</keyword>
<feature type="transmembrane region" description="Helical" evidence="1">
    <location>
        <begin position="6"/>
        <end position="24"/>
    </location>
</feature>
<evidence type="ECO:0000313" key="3">
    <source>
        <dbReference type="Proteomes" id="UP000002527"/>
    </source>
</evidence>
<protein>
    <submittedName>
        <fullName evidence="2">Uncharacterized protein</fullName>
    </submittedName>
</protein>
<keyword evidence="1" id="KW-0812">Transmembrane</keyword>
<sequence>MMNVFTTFYVSVLFVFLSLLLYRFKFLLVHFQNLYA</sequence>
<accession>Q72Z77</accession>
<keyword evidence="1" id="KW-1133">Transmembrane helix</keyword>
<dbReference type="HOGENOM" id="CLU_3354338_0_0_9"/>
<evidence type="ECO:0000256" key="1">
    <source>
        <dbReference type="SAM" id="Phobius"/>
    </source>
</evidence>
<reference evidence="2 3" key="1">
    <citation type="journal article" date="2004" name="Nucleic Acids Res.">
        <title>The genome sequence of Bacillus cereus ATCC 10987 reveals metabolic adaptations and a large plasmid related to Bacillus anthracis pXO1.</title>
        <authorList>
            <person name="Rasko D.A."/>
            <person name="Ravel J."/>
            <person name="Okstad O.A."/>
            <person name="Helgason E."/>
            <person name="Cer R.Z."/>
            <person name="Jiang L."/>
            <person name="Shores K.A."/>
            <person name="Fouts D.E."/>
            <person name="Tourasse N.J."/>
            <person name="Angiuoli S.V."/>
            <person name="Kolonay J."/>
            <person name="Nelson W.C."/>
            <person name="Kolsto A.-B."/>
            <person name="Fraser C.M."/>
            <person name="Read T.D."/>
        </authorList>
    </citation>
    <scope>NUCLEOTIDE SEQUENCE [LARGE SCALE GENOMIC DNA]</scope>
    <source>
        <strain evidence="3">ATCC 10987 / NRS 248</strain>
    </source>
</reference>
<evidence type="ECO:0000313" key="2">
    <source>
        <dbReference type="EMBL" id="AAS43693.1"/>
    </source>
</evidence>
<dbReference type="AlphaFoldDB" id="Q72Z77"/>
<dbReference type="Proteomes" id="UP000002527">
    <property type="component" value="Chromosome"/>
</dbReference>